<gene>
    <name evidence="2" type="ORF">THRCLA_00580</name>
</gene>
<evidence type="ECO:0000313" key="2">
    <source>
        <dbReference type="EMBL" id="OQS07406.1"/>
    </source>
</evidence>
<comment type="caution">
    <text evidence="2">The sequence shown here is derived from an EMBL/GenBank/DDBJ whole genome shotgun (WGS) entry which is preliminary data.</text>
</comment>
<organism evidence="2 3">
    <name type="scientific">Thraustotheca clavata</name>
    <dbReference type="NCBI Taxonomy" id="74557"/>
    <lineage>
        <taxon>Eukaryota</taxon>
        <taxon>Sar</taxon>
        <taxon>Stramenopiles</taxon>
        <taxon>Oomycota</taxon>
        <taxon>Saprolegniomycetes</taxon>
        <taxon>Saprolegniales</taxon>
        <taxon>Achlyaceae</taxon>
        <taxon>Thraustotheca</taxon>
    </lineage>
</organism>
<feature type="transmembrane region" description="Helical" evidence="1">
    <location>
        <begin position="53"/>
        <end position="73"/>
    </location>
</feature>
<dbReference type="EMBL" id="JNBS01000241">
    <property type="protein sequence ID" value="OQS07406.1"/>
    <property type="molecule type" value="Genomic_DNA"/>
</dbReference>
<proteinExistence type="predicted"/>
<accession>A0A1W0AAU1</accession>
<keyword evidence="1" id="KW-1133">Transmembrane helix</keyword>
<name>A0A1W0AAU1_9STRA</name>
<evidence type="ECO:0000256" key="1">
    <source>
        <dbReference type="SAM" id="Phobius"/>
    </source>
</evidence>
<keyword evidence="3" id="KW-1185">Reference proteome</keyword>
<evidence type="ECO:0000313" key="3">
    <source>
        <dbReference type="Proteomes" id="UP000243217"/>
    </source>
</evidence>
<sequence>MKCIIGLPKESLHLHYSGKIDLLSIYFTREIPRGHLLDCIVLLQVIYRWHQHLILVLYGIVQILLDGIAYFVYPYTNASIVIHNVLGPFQSIDAIYLSPSRAC</sequence>
<dbReference type="AlphaFoldDB" id="A0A1W0AAU1"/>
<dbReference type="Proteomes" id="UP000243217">
    <property type="component" value="Unassembled WGS sequence"/>
</dbReference>
<keyword evidence="1" id="KW-0812">Transmembrane</keyword>
<reference evidence="2 3" key="1">
    <citation type="journal article" date="2014" name="Genome Biol. Evol.">
        <title>The secreted proteins of Achlya hypogyna and Thraustotheca clavata identify the ancestral oomycete secretome and reveal gene acquisitions by horizontal gene transfer.</title>
        <authorList>
            <person name="Misner I."/>
            <person name="Blouin N."/>
            <person name="Leonard G."/>
            <person name="Richards T.A."/>
            <person name="Lane C.E."/>
        </authorList>
    </citation>
    <scope>NUCLEOTIDE SEQUENCE [LARGE SCALE GENOMIC DNA]</scope>
    <source>
        <strain evidence="2 3">ATCC 34112</strain>
    </source>
</reference>
<keyword evidence="1" id="KW-0472">Membrane</keyword>
<protein>
    <submittedName>
        <fullName evidence="2">Uncharacterized protein</fullName>
    </submittedName>
</protein>